<keyword evidence="1" id="KW-1133">Transmembrane helix</keyword>
<dbReference type="Proteomes" id="UP000001052">
    <property type="component" value="Chromosome"/>
</dbReference>
<sequence length="266" mass="28289">MNGMELPLVFFTVLSQLAIGMALMSTIRQFATSNGAIGPVRNEWLVAAGVVLLGLVASLAHLGHPTGAARALVHLGKAWLSREALGVGIFLALTVLTGLSARKQANPVLAALAVAAGLLTLLFTGMTYAPPSYPAINNVLPFVFFLFTVCILGSGFGVYFTPESKRPMLTRILTVSLITALVVYLIVPCVWLSGGTVMALTGKAWIGSWIYWLRIVVGLALPLVVLAKTRSIPLWLPFVLLAGELLGRIVFFSQTLHSAANMGGLY</sequence>
<feature type="transmembrane region" description="Helical" evidence="1">
    <location>
        <begin position="84"/>
        <end position="101"/>
    </location>
</feature>
<protein>
    <submittedName>
        <fullName evidence="2">Molybdopterin-containing oxidoreductase membrane anchor subunit</fullName>
    </submittedName>
</protein>
<dbReference type="GO" id="GO:0005886">
    <property type="term" value="C:plasma membrane"/>
    <property type="evidence" value="ECO:0007669"/>
    <property type="project" value="TreeGrafter"/>
</dbReference>
<proteinExistence type="predicted"/>
<dbReference type="EMBL" id="CP001734">
    <property type="protein sequence ID" value="ACV68515.1"/>
    <property type="molecule type" value="Genomic_DNA"/>
</dbReference>
<keyword evidence="1" id="KW-0812">Transmembrane</keyword>
<dbReference type="OrthoDB" id="4394845at2"/>
<feature type="transmembrane region" description="Helical" evidence="1">
    <location>
        <begin position="44"/>
        <end position="64"/>
    </location>
</feature>
<feature type="transmembrane region" description="Helical" evidence="1">
    <location>
        <begin position="234"/>
        <end position="256"/>
    </location>
</feature>
<evidence type="ECO:0000256" key="1">
    <source>
        <dbReference type="SAM" id="Phobius"/>
    </source>
</evidence>
<dbReference type="AlphaFoldDB" id="C8X1U3"/>
<dbReference type="PANTHER" id="PTHR38095:SF2">
    <property type="entry name" value="ANAEROBIC DIMETHYL SULFOXIDE REDUCTASE CHAIN C"/>
    <property type="match status" value="1"/>
</dbReference>
<dbReference type="GO" id="GO:0009389">
    <property type="term" value="F:dimethyl sulfoxide reductase activity"/>
    <property type="evidence" value="ECO:0007669"/>
    <property type="project" value="TreeGrafter"/>
</dbReference>
<dbReference type="PANTHER" id="PTHR38095">
    <property type="entry name" value="ANAEROBIC DIMETHYL SULFOXIDE REDUCTASE CHAIN YNFH"/>
    <property type="match status" value="1"/>
</dbReference>
<dbReference type="STRING" id="485915.Dret_1227"/>
<reference evidence="2 3" key="2">
    <citation type="journal article" date="2010" name="Stand. Genomic Sci.">
        <title>Complete genome sequence of Desulfohalobium retbaense type strain (HR(100)).</title>
        <authorList>
            <person name="Spring S."/>
            <person name="Nolan M."/>
            <person name="Lapidus A."/>
            <person name="Glavina Del Rio T."/>
            <person name="Copeland A."/>
            <person name="Tice H."/>
            <person name="Cheng J.F."/>
            <person name="Lucas S."/>
            <person name="Land M."/>
            <person name="Chen F."/>
            <person name="Bruce D."/>
            <person name="Goodwin L."/>
            <person name="Pitluck S."/>
            <person name="Ivanova N."/>
            <person name="Mavromatis K."/>
            <person name="Mikhailova N."/>
            <person name="Pati A."/>
            <person name="Chen A."/>
            <person name="Palaniappan K."/>
            <person name="Hauser L."/>
            <person name="Chang Y.J."/>
            <person name="Jeffries C.D."/>
            <person name="Munk C."/>
            <person name="Kiss H."/>
            <person name="Chain P."/>
            <person name="Han C."/>
            <person name="Brettin T."/>
            <person name="Detter J.C."/>
            <person name="Schuler E."/>
            <person name="Goker M."/>
            <person name="Rohde M."/>
            <person name="Bristow J."/>
            <person name="Eisen J.A."/>
            <person name="Markowitz V."/>
            <person name="Hugenholtz P."/>
            <person name="Kyrpides N.C."/>
            <person name="Klenk H.P."/>
        </authorList>
    </citation>
    <scope>NUCLEOTIDE SEQUENCE [LARGE SCALE GENOMIC DNA]</scope>
    <source>
        <strain evidence="2 3">DSM 5692</strain>
    </source>
</reference>
<dbReference type="RefSeq" id="WP_015751662.1">
    <property type="nucleotide sequence ID" value="NC_013223.1"/>
</dbReference>
<dbReference type="GO" id="GO:0009390">
    <property type="term" value="C:dimethyl sulfoxide reductase complex"/>
    <property type="evidence" value="ECO:0007669"/>
    <property type="project" value="TreeGrafter"/>
</dbReference>
<feature type="transmembrane region" description="Helical" evidence="1">
    <location>
        <begin position="206"/>
        <end position="227"/>
    </location>
</feature>
<name>C8X1U3_DESRD</name>
<dbReference type="KEGG" id="drt:Dret_1227"/>
<feature type="transmembrane region" description="Helical" evidence="1">
    <location>
        <begin position="140"/>
        <end position="160"/>
    </location>
</feature>
<feature type="transmembrane region" description="Helical" evidence="1">
    <location>
        <begin position="6"/>
        <end position="24"/>
    </location>
</feature>
<accession>C8X1U3</accession>
<dbReference type="eggNOG" id="COG3302">
    <property type="taxonomic scope" value="Bacteria"/>
</dbReference>
<keyword evidence="3" id="KW-1185">Reference proteome</keyword>
<dbReference type="InterPro" id="IPR007059">
    <property type="entry name" value="DmsC"/>
</dbReference>
<dbReference type="GO" id="GO:0019645">
    <property type="term" value="P:anaerobic electron transport chain"/>
    <property type="evidence" value="ECO:0007669"/>
    <property type="project" value="InterPro"/>
</dbReference>
<evidence type="ECO:0000313" key="3">
    <source>
        <dbReference type="Proteomes" id="UP000001052"/>
    </source>
</evidence>
<feature type="transmembrane region" description="Helical" evidence="1">
    <location>
        <begin position="172"/>
        <end position="194"/>
    </location>
</feature>
<reference evidence="3" key="1">
    <citation type="submission" date="2009-09" db="EMBL/GenBank/DDBJ databases">
        <title>The complete chromosome of Desulfohalobium retbaense DSM 5692.</title>
        <authorList>
            <consortium name="US DOE Joint Genome Institute (JGI-PGF)"/>
            <person name="Lucas S."/>
            <person name="Copeland A."/>
            <person name="Lapidus A."/>
            <person name="Glavina del Rio T."/>
            <person name="Dalin E."/>
            <person name="Tice H."/>
            <person name="Bruce D."/>
            <person name="Goodwin L."/>
            <person name="Pitluck S."/>
            <person name="Kyrpides N."/>
            <person name="Mavromatis K."/>
            <person name="Ivanova N."/>
            <person name="Mikhailova N."/>
            <person name="Munk A.C."/>
            <person name="Brettin T."/>
            <person name="Detter J.C."/>
            <person name="Han C."/>
            <person name="Tapia R."/>
            <person name="Larimer F."/>
            <person name="Land M."/>
            <person name="Hauser L."/>
            <person name="Markowitz V."/>
            <person name="Cheng J.-F."/>
            <person name="Hugenholtz P."/>
            <person name="Woyke T."/>
            <person name="Wu D."/>
            <person name="Spring S."/>
            <person name="Klenk H.-P."/>
            <person name="Eisen J.A."/>
        </authorList>
    </citation>
    <scope>NUCLEOTIDE SEQUENCE [LARGE SCALE GENOMIC DNA]</scope>
    <source>
        <strain evidence="3">DSM 5692</strain>
    </source>
</reference>
<evidence type="ECO:0000313" key="2">
    <source>
        <dbReference type="EMBL" id="ACV68515.1"/>
    </source>
</evidence>
<feature type="transmembrane region" description="Helical" evidence="1">
    <location>
        <begin position="108"/>
        <end position="128"/>
    </location>
</feature>
<dbReference type="Pfam" id="PF04976">
    <property type="entry name" value="DmsC"/>
    <property type="match status" value="1"/>
</dbReference>
<dbReference type="HOGENOM" id="CLU_064909_3_0_7"/>
<organism evidence="2 3">
    <name type="scientific">Desulfohalobium retbaense (strain ATCC 49708 / DSM 5692 / JCM 16813 / HR100)</name>
    <dbReference type="NCBI Taxonomy" id="485915"/>
    <lineage>
        <taxon>Bacteria</taxon>
        <taxon>Pseudomonadati</taxon>
        <taxon>Thermodesulfobacteriota</taxon>
        <taxon>Desulfovibrionia</taxon>
        <taxon>Desulfovibrionales</taxon>
        <taxon>Desulfohalobiaceae</taxon>
        <taxon>Desulfohalobium</taxon>
    </lineage>
</organism>
<keyword evidence="1" id="KW-0472">Membrane</keyword>
<gene>
    <name evidence="2" type="ordered locus">Dret_1227</name>
</gene>